<evidence type="ECO:0000313" key="2">
    <source>
        <dbReference type="EMBL" id="AAK39851.1"/>
    </source>
</evidence>
<dbReference type="GO" id="GO:0005730">
    <property type="term" value="C:nucleolus"/>
    <property type="evidence" value="ECO:0007669"/>
    <property type="project" value="TreeGrafter"/>
</dbReference>
<dbReference type="GeneID" id="857339"/>
<dbReference type="PANTHER" id="PTHR11096:SF1">
    <property type="entry name" value="RNA 3'-TERMINAL PHOSPHATE CYCLASE-LIKE PROTEIN"/>
    <property type="match status" value="1"/>
</dbReference>
<geneLocation type="nucleomorph" evidence="2"/>
<dbReference type="PIR" id="A99990">
    <property type="entry name" value="A99990"/>
</dbReference>
<evidence type="ECO:0000313" key="3">
    <source>
        <dbReference type="Proteomes" id="UP000242167"/>
    </source>
</evidence>
<gene>
    <name evidence="2" type="primary">rcl1</name>
</gene>
<dbReference type="Gene3D" id="3.65.10.20">
    <property type="entry name" value="RNA 3'-terminal phosphate cyclase domain"/>
    <property type="match status" value="1"/>
</dbReference>
<dbReference type="Gene3D" id="3.30.360.20">
    <property type="entry name" value="RNA 3'-terminal phosphate cyclase, insert domain"/>
    <property type="match status" value="1"/>
</dbReference>
<dbReference type="InterPro" id="IPR036553">
    <property type="entry name" value="RPTC_insert"/>
</dbReference>
<dbReference type="GO" id="GO:0000479">
    <property type="term" value="P:endonucleolytic cleavage of tricistronic rRNA transcript (SSU-rRNA, 5.8S rRNA, LSU-rRNA)"/>
    <property type="evidence" value="ECO:0007669"/>
    <property type="project" value="TreeGrafter"/>
</dbReference>
<organism evidence="2 3">
    <name type="scientific">Guillardia theta</name>
    <name type="common">Cryptophyte</name>
    <name type="synonym">Cryptomonas phi</name>
    <dbReference type="NCBI Taxonomy" id="55529"/>
    <lineage>
        <taxon>Eukaryota</taxon>
        <taxon>Cryptophyceae</taxon>
        <taxon>Pyrenomonadales</taxon>
        <taxon>Geminigeraceae</taxon>
        <taxon>Guillardia</taxon>
    </lineage>
</organism>
<dbReference type="Proteomes" id="UP000242167">
    <property type="component" value="Nucleomorph 1"/>
</dbReference>
<dbReference type="InterPro" id="IPR023797">
    <property type="entry name" value="RNA3'_phos_cyclase_dom"/>
</dbReference>
<dbReference type="SUPFAM" id="SSF55205">
    <property type="entry name" value="EPT/RTPC-like"/>
    <property type="match status" value="1"/>
</dbReference>
<dbReference type="GO" id="GO:0004521">
    <property type="term" value="F:RNA endonuclease activity"/>
    <property type="evidence" value="ECO:0007669"/>
    <property type="project" value="TreeGrafter"/>
</dbReference>
<proteinExistence type="predicted"/>
<dbReference type="PANTHER" id="PTHR11096">
    <property type="entry name" value="RNA 3' TERMINAL PHOSPHATE CYCLASE"/>
    <property type="match status" value="1"/>
</dbReference>
<reference evidence="2 3" key="1">
    <citation type="journal article" date="2001" name="Nature">
        <title>The highly reduced genome of an enslaved algal nucleus.</title>
        <authorList>
            <person name="Douglas S."/>
            <person name="Zauner S."/>
            <person name="Fraunholz M."/>
            <person name="Beaton M."/>
            <person name="Penny S."/>
            <person name="Deng L."/>
            <person name="Wu X."/>
            <person name="Reith M."/>
            <person name="Cavalier-Smith T."/>
            <person name="Maier U."/>
        </authorList>
    </citation>
    <scope>NUCLEOTIDE SEQUENCE [LARGE SCALE GENOMIC DNA]</scope>
</reference>
<dbReference type="InterPro" id="IPR037136">
    <property type="entry name" value="RNA3'_phos_cyclase_dom_sf"/>
</dbReference>
<accession>Q98RU8</accession>
<evidence type="ECO:0000259" key="1">
    <source>
        <dbReference type="Pfam" id="PF01137"/>
    </source>
</evidence>
<protein>
    <submittedName>
        <fullName evidence="2">RNA 3'phosphate cyclase</fullName>
    </submittedName>
</protein>
<dbReference type="InterPro" id="IPR000228">
    <property type="entry name" value="RNA3'_term_phos_cyc"/>
</dbReference>
<name>Q98RU8_GUITH</name>
<dbReference type="AlphaFoldDB" id="Q98RU8"/>
<feature type="domain" description="RNA 3'-terminal phosphate cyclase" evidence="1">
    <location>
        <begin position="7"/>
        <end position="141"/>
    </location>
</feature>
<keyword evidence="2" id="KW-0542">Nucleomorph</keyword>
<dbReference type="EMBL" id="AF165818">
    <property type="protein sequence ID" value="AAK39851.1"/>
    <property type="molecule type" value="Genomic_DNA"/>
</dbReference>
<dbReference type="RefSeq" id="XP_001713556.1">
    <property type="nucleotide sequence ID" value="XM_001713504.1"/>
</dbReference>
<dbReference type="Pfam" id="PF01137">
    <property type="entry name" value="RTC"/>
    <property type="match status" value="1"/>
</dbReference>
<dbReference type="InterPro" id="IPR013792">
    <property type="entry name" value="RNA3'P_cycl/enolpyr_Trfase_a/b"/>
</dbReference>
<sequence>MLFDFGIREKIYLSIVSKKKIKLVKKKNIEKIKNFELNLLSLLDNLTENSVIEINEFGNIIIIDPGLLKCGYYSHICNEEKSINYYLEFICYILPLFDSYLELNFIGSLNSSTDLSLEIMRYMIMPLIRKFFSDEIRLKLINNKDKISRLLLLFFFKNKKSFSFHDTSQIESIRMILSYSSFSSQNFCKDLYKSRVKFFGKNYNFKIFENYFSKSQCFFYSLTIIGLRKNGDVACESQVTNKKLNFKNLEKFIILLSNKFKKQYLLENNIDDNNQILFLIFLLNSKDNLIKKILINNFTIRSVRFIRIANQILNIKFSIKVISKKNKIIINYN</sequence>